<reference evidence="2 3" key="1">
    <citation type="submission" date="2022-07" db="EMBL/GenBank/DDBJ databases">
        <title>Methylomonas rivi sp. nov., Methylomonas rosea sp. nov., Methylomonas aureus sp. nov. and Methylomonas subterranea sp. nov., four novel methanotrophs isolated from a freshwater creek and the deep terrestrial subsurface.</title>
        <authorList>
            <person name="Abin C."/>
            <person name="Sankaranarayanan K."/>
            <person name="Garner C."/>
            <person name="Sindelar R."/>
            <person name="Kotary K."/>
            <person name="Garner R."/>
            <person name="Barclay S."/>
            <person name="Lawson P."/>
            <person name="Krumholz L."/>
        </authorList>
    </citation>
    <scope>NUCLEOTIDE SEQUENCE [LARGE SCALE GENOMIC DNA]</scope>
    <source>
        <strain evidence="2 3">SURF-2</strain>
    </source>
</reference>
<evidence type="ECO:0000256" key="1">
    <source>
        <dbReference type="SAM" id="SignalP"/>
    </source>
</evidence>
<organism evidence="2 3">
    <name type="scientific">Methylomonas subterranea</name>
    <dbReference type="NCBI Taxonomy" id="2952225"/>
    <lineage>
        <taxon>Bacteria</taxon>
        <taxon>Pseudomonadati</taxon>
        <taxon>Pseudomonadota</taxon>
        <taxon>Gammaproteobacteria</taxon>
        <taxon>Methylococcales</taxon>
        <taxon>Methylococcaceae</taxon>
        <taxon>Methylomonas</taxon>
    </lineage>
</organism>
<proteinExistence type="predicted"/>
<sequence length="269" mass="27126">MNFKLKTTIRSAVIGAVISLASSGAHAAGAVNVNSIGWTNGDNSLAAGETITSGIFNMADSAGGRAGWTGNPNLNYSGWGHAVRWLTFEVSAANQTVSISAEALSGSRDFGMTVYASNGAFDGGTGAGDGTPHSYNAVGQLGDDGTTWMNGANGNMLQTLAYVNGGAAYGSSQTDWGETINSGVNQVGDNTYFSAVSGSFGTSIAQLVFQNLAQGWYTVAFGGANNALTGLASSQLTVKAVPLPGAVYLFGSALAGLLVGGRRKLKAAA</sequence>
<keyword evidence="1" id="KW-0732">Signal</keyword>
<gene>
    <name evidence="2" type="ORF">NP590_02170</name>
</gene>
<feature type="signal peptide" evidence="1">
    <location>
        <begin position="1"/>
        <end position="27"/>
    </location>
</feature>
<dbReference type="EMBL" id="JANIBJ010000003">
    <property type="protein sequence ID" value="MCQ8102898.1"/>
    <property type="molecule type" value="Genomic_DNA"/>
</dbReference>
<evidence type="ECO:0000313" key="2">
    <source>
        <dbReference type="EMBL" id="MCQ8102898.1"/>
    </source>
</evidence>
<keyword evidence="3" id="KW-1185">Reference proteome</keyword>
<dbReference type="Proteomes" id="UP001524499">
    <property type="component" value="Unassembled WGS sequence"/>
</dbReference>
<evidence type="ECO:0000313" key="3">
    <source>
        <dbReference type="Proteomes" id="UP001524499"/>
    </source>
</evidence>
<feature type="chain" id="PRO_5045838947" evidence="1">
    <location>
        <begin position="28"/>
        <end position="269"/>
    </location>
</feature>
<dbReference type="RefSeq" id="WP_256600527.1">
    <property type="nucleotide sequence ID" value="NZ_JANIBJ010000003.1"/>
</dbReference>
<accession>A0ABT1TBR6</accession>
<comment type="caution">
    <text evidence="2">The sequence shown here is derived from an EMBL/GenBank/DDBJ whole genome shotgun (WGS) entry which is preliminary data.</text>
</comment>
<name>A0ABT1TBR6_9GAMM</name>
<protein>
    <submittedName>
        <fullName evidence="2">Uncharacterized protein</fullName>
    </submittedName>
</protein>